<dbReference type="SUPFAM" id="SSF53850">
    <property type="entry name" value="Periplasmic binding protein-like II"/>
    <property type="match status" value="1"/>
</dbReference>
<feature type="signal peptide" evidence="1">
    <location>
        <begin position="1"/>
        <end position="24"/>
    </location>
</feature>
<dbReference type="EMBL" id="JAPFCC010000001">
    <property type="protein sequence ID" value="MCW7555940.1"/>
    <property type="molecule type" value="Genomic_DNA"/>
</dbReference>
<dbReference type="Proteomes" id="UP001209854">
    <property type="component" value="Unassembled WGS sequence"/>
</dbReference>
<organism evidence="2 3">
    <name type="scientific">Endozoicomonas gorgoniicola</name>
    <dbReference type="NCBI Taxonomy" id="1234144"/>
    <lineage>
        <taxon>Bacteria</taxon>
        <taxon>Pseudomonadati</taxon>
        <taxon>Pseudomonadota</taxon>
        <taxon>Gammaproteobacteria</taxon>
        <taxon>Oceanospirillales</taxon>
        <taxon>Endozoicomonadaceae</taxon>
        <taxon>Endozoicomonas</taxon>
    </lineage>
</organism>
<sequence>MLIVKNILKVLALPALLLAGQAIASDPIRFAATEVAGLEALQTNFGPFKDKLEELTGKNVEFFPVSSRNAAVEALDSGLLDFALVGPAEYVIFRSRADVQPVVGWQRMNYYTIVFTRADSTINNLKGLTSKTIAFGDIGSTSQHLAPVQLLSDFGLEQGRDYHAVNIHRNVSVEAMLRGDIDAVAISSAYMDGIRKMYPDESFKVIGRGADLPNDQIVAGKHVSDNDIKRVRQAFADNQKEMLEAIMTSEMNKKYADGHFLTRIDDSDYDRIRDMYESTGLMSFKK</sequence>
<name>A0ABT3N2S6_9GAMM</name>
<evidence type="ECO:0000313" key="2">
    <source>
        <dbReference type="EMBL" id="MCW7555940.1"/>
    </source>
</evidence>
<protein>
    <submittedName>
        <fullName evidence="2">PhnD/SsuA/transferrin family substrate-binding protein</fullName>
    </submittedName>
</protein>
<feature type="chain" id="PRO_5047490823" evidence="1">
    <location>
        <begin position="25"/>
        <end position="286"/>
    </location>
</feature>
<evidence type="ECO:0000313" key="3">
    <source>
        <dbReference type="Proteomes" id="UP001209854"/>
    </source>
</evidence>
<dbReference type="Gene3D" id="3.40.190.10">
    <property type="entry name" value="Periplasmic binding protein-like II"/>
    <property type="match status" value="2"/>
</dbReference>
<keyword evidence="1" id="KW-0732">Signal</keyword>
<accession>A0ABT3N2S6</accession>
<keyword evidence="3" id="KW-1185">Reference proteome</keyword>
<reference evidence="2 3" key="1">
    <citation type="submission" date="2022-10" db="EMBL/GenBank/DDBJ databases">
        <title>High-quality genome sequences of two octocoral-associated bacteria, Endozoicomonas euniceicola EF212 and Endozoicomonas gorgoniicola PS125.</title>
        <authorList>
            <person name="Chiou Y.-J."/>
            <person name="Chen Y.-H."/>
        </authorList>
    </citation>
    <scope>NUCLEOTIDE SEQUENCE [LARGE SCALE GENOMIC DNA]</scope>
    <source>
        <strain evidence="2 3">PS125</strain>
    </source>
</reference>
<comment type="caution">
    <text evidence="2">The sequence shown here is derived from an EMBL/GenBank/DDBJ whole genome shotgun (WGS) entry which is preliminary data.</text>
</comment>
<dbReference type="Pfam" id="PF12974">
    <property type="entry name" value="Phosphonate-bd"/>
    <property type="match status" value="1"/>
</dbReference>
<evidence type="ECO:0000256" key="1">
    <source>
        <dbReference type="SAM" id="SignalP"/>
    </source>
</evidence>
<dbReference type="PANTHER" id="PTHR35841:SF1">
    <property type="entry name" value="PHOSPHONATES-BINDING PERIPLASMIC PROTEIN"/>
    <property type="match status" value="1"/>
</dbReference>
<proteinExistence type="predicted"/>
<dbReference type="RefSeq" id="WP_262565673.1">
    <property type="nucleotide sequence ID" value="NZ_JAPFCC010000001.1"/>
</dbReference>
<gene>
    <name evidence="2" type="ORF">NX722_25590</name>
</gene>
<dbReference type="PANTHER" id="PTHR35841">
    <property type="entry name" value="PHOSPHONATES-BINDING PERIPLASMIC PROTEIN"/>
    <property type="match status" value="1"/>
</dbReference>